<dbReference type="AlphaFoldDB" id="A0A9X0L6E3"/>
<name>A0A9X0L6E3_SOLP1</name>
<dbReference type="EMBL" id="LNAL01000003">
    <property type="protein sequence ID" value="KUG09713.1"/>
    <property type="molecule type" value="Genomic_DNA"/>
</dbReference>
<organism evidence="1 2">
    <name type="scientific">Solirubrum puertoriconensis</name>
    <dbReference type="NCBI Taxonomy" id="1751427"/>
    <lineage>
        <taxon>Bacteria</taxon>
        <taxon>Pseudomonadati</taxon>
        <taxon>Bacteroidota</taxon>
        <taxon>Cytophagia</taxon>
        <taxon>Cytophagales</taxon>
    </lineage>
</organism>
<evidence type="ECO:0000313" key="1">
    <source>
        <dbReference type="EMBL" id="KUG09713.1"/>
    </source>
</evidence>
<sequence length="93" mass="11026">MYGAVLHQWNQQLAATALRELSEEDLRIFHFKVMTTWGDVNDFKHFLPRIFELLAQFSLGFEEWIALDKLNYGKWHTWPQQEQAAVAEYLLAL</sequence>
<dbReference type="OrthoDB" id="4535590at2"/>
<dbReference type="Proteomes" id="UP000054223">
    <property type="component" value="Unassembled WGS sequence"/>
</dbReference>
<dbReference type="RefSeq" id="WP_059067975.1">
    <property type="nucleotide sequence ID" value="NZ_LNAL01000003.1"/>
</dbReference>
<keyword evidence="2" id="KW-1185">Reference proteome</keyword>
<reference evidence="1 2" key="1">
    <citation type="submission" date="2015-11" db="EMBL/GenBank/DDBJ databases">
        <title>Solirubrum puertoriconensis gen. nov. an environmental bacteria isolated in Puerto Rico.</title>
        <authorList>
            <person name="Cuebas-Irizarry M.F."/>
            <person name="Montalvo-Rodriguez R."/>
        </authorList>
    </citation>
    <scope>NUCLEOTIDE SEQUENCE [LARGE SCALE GENOMIC DNA]</scope>
    <source>
        <strain evidence="1 2">MC1A</strain>
    </source>
</reference>
<accession>A0A9X0L6E3</accession>
<evidence type="ECO:0000313" key="2">
    <source>
        <dbReference type="Proteomes" id="UP000054223"/>
    </source>
</evidence>
<comment type="caution">
    <text evidence="1">The sequence shown here is derived from an EMBL/GenBank/DDBJ whole genome shotgun (WGS) entry which is preliminary data.</text>
</comment>
<gene>
    <name evidence="1" type="ORF">ASU33_18690</name>
</gene>
<proteinExistence type="predicted"/>
<protein>
    <submittedName>
        <fullName evidence="1">Uncharacterized protein</fullName>
    </submittedName>
</protein>